<dbReference type="PANTHER" id="PTHR43369">
    <property type="entry name" value="PHOSPHORIBOSYLGLYCINAMIDE FORMYLTRANSFERASE"/>
    <property type="match status" value="1"/>
</dbReference>
<evidence type="ECO:0000256" key="2">
    <source>
        <dbReference type="ARBA" id="ARBA00012254"/>
    </source>
</evidence>
<name>A0A538TIR8_UNCEI</name>
<dbReference type="EMBL" id="VBOZ01000030">
    <property type="protein sequence ID" value="TMQ63521.1"/>
    <property type="molecule type" value="Genomic_DNA"/>
</dbReference>
<evidence type="ECO:0000256" key="7">
    <source>
        <dbReference type="ARBA" id="ARBA00041682"/>
    </source>
</evidence>
<comment type="similarity">
    <text evidence="5">Belongs to the GART family.</text>
</comment>
<evidence type="ECO:0000313" key="11">
    <source>
        <dbReference type="Proteomes" id="UP000317691"/>
    </source>
</evidence>
<evidence type="ECO:0000256" key="6">
    <source>
        <dbReference type="ARBA" id="ARBA00041324"/>
    </source>
</evidence>
<evidence type="ECO:0000313" key="10">
    <source>
        <dbReference type="EMBL" id="TMQ63521.1"/>
    </source>
</evidence>
<dbReference type="PANTHER" id="PTHR43369:SF2">
    <property type="entry name" value="PHOSPHORIBOSYLGLYCINAMIDE FORMYLTRANSFERASE"/>
    <property type="match status" value="1"/>
</dbReference>
<keyword evidence="3 10" id="KW-0808">Transferase</keyword>
<comment type="pathway">
    <text evidence="1">Purine metabolism; IMP biosynthesis via de novo pathway; N(2)-formyl-N(1)-(5-phospho-D-ribosyl)glycinamide from N(1)-(5-phospho-D-ribosyl)glycinamide (10-formyl THF route): step 1/1.</text>
</comment>
<dbReference type="InterPro" id="IPR036477">
    <property type="entry name" value="Formyl_transf_N_sf"/>
</dbReference>
<feature type="non-terminal residue" evidence="10">
    <location>
        <position position="1"/>
    </location>
</feature>
<sequence length="125" mass="13660">PEAEDRLLQIVREDGPDLIALAGFMRLLSAPFLGRMSVPILNVHPSLLPRFPGLNAQRKAIEAGVKTTGATVHLVDAGVDTGRIVLQEAVPIFPGETPDELAERLLPLEHRLYVEAIRKIQEEGP</sequence>
<evidence type="ECO:0000256" key="4">
    <source>
        <dbReference type="ARBA" id="ARBA00022755"/>
    </source>
</evidence>
<gene>
    <name evidence="10" type="ORF">E6K79_09755</name>
</gene>
<feature type="domain" description="Formyl transferase N-terminal" evidence="9">
    <location>
        <begin position="3"/>
        <end position="117"/>
    </location>
</feature>
<keyword evidence="4" id="KW-0658">Purine biosynthesis</keyword>
<dbReference type="PROSITE" id="PS00373">
    <property type="entry name" value="GART"/>
    <property type="match status" value="1"/>
</dbReference>
<dbReference type="SUPFAM" id="SSF53328">
    <property type="entry name" value="Formyltransferase"/>
    <property type="match status" value="1"/>
</dbReference>
<dbReference type="Pfam" id="PF00551">
    <property type="entry name" value="Formyl_trans_N"/>
    <property type="match status" value="1"/>
</dbReference>
<dbReference type="AlphaFoldDB" id="A0A538TIR8"/>
<evidence type="ECO:0000259" key="9">
    <source>
        <dbReference type="Pfam" id="PF00551"/>
    </source>
</evidence>
<evidence type="ECO:0000256" key="8">
    <source>
        <dbReference type="ARBA" id="ARBA00047664"/>
    </source>
</evidence>
<evidence type="ECO:0000256" key="3">
    <source>
        <dbReference type="ARBA" id="ARBA00022679"/>
    </source>
</evidence>
<accession>A0A538TIR8</accession>
<dbReference type="InterPro" id="IPR002376">
    <property type="entry name" value="Formyl_transf_N"/>
</dbReference>
<dbReference type="EC" id="2.1.2.2" evidence="2"/>
<protein>
    <recommendedName>
        <fullName evidence="2">phosphoribosylglycinamide formyltransferase 1</fullName>
        <ecNumber evidence="2">2.1.2.2</ecNumber>
    </recommendedName>
    <alternativeName>
        <fullName evidence="7">5'-phosphoribosylglycinamide transformylase</fullName>
    </alternativeName>
    <alternativeName>
        <fullName evidence="6">GAR transformylase</fullName>
    </alternativeName>
</protein>
<evidence type="ECO:0000256" key="5">
    <source>
        <dbReference type="ARBA" id="ARBA00038440"/>
    </source>
</evidence>
<reference evidence="10 11" key="1">
    <citation type="journal article" date="2019" name="Nat. Microbiol.">
        <title>Mediterranean grassland soil C-N compound turnover is dependent on rainfall and depth, and is mediated by genomically divergent microorganisms.</title>
        <authorList>
            <person name="Diamond S."/>
            <person name="Andeer P.F."/>
            <person name="Li Z."/>
            <person name="Crits-Christoph A."/>
            <person name="Burstein D."/>
            <person name="Anantharaman K."/>
            <person name="Lane K.R."/>
            <person name="Thomas B.C."/>
            <person name="Pan C."/>
            <person name="Northen T.R."/>
            <person name="Banfield J.F."/>
        </authorList>
    </citation>
    <scope>NUCLEOTIDE SEQUENCE [LARGE SCALE GENOMIC DNA]</scope>
    <source>
        <strain evidence="10">WS_9</strain>
    </source>
</reference>
<dbReference type="InterPro" id="IPR001555">
    <property type="entry name" value="GART_AS"/>
</dbReference>
<proteinExistence type="inferred from homology"/>
<dbReference type="GO" id="GO:0005737">
    <property type="term" value="C:cytoplasm"/>
    <property type="evidence" value="ECO:0007669"/>
    <property type="project" value="TreeGrafter"/>
</dbReference>
<comment type="caution">
    <text evidence="10">The sequence shown here is derived from an EMBL/GenBank/DDBJ whole genome shotgun (WGS) entry which is preliminary data.</text>
</comment>
<dbReference type="Proteomes" id="UP000317691">
    <property type="component" value="Unassembled WGS sequence"/>
</dbReference>
<dbReference type="GO" id="GO:0004644">
    <property type="term" value="F:phosphoribosylglycinamide formyltransferase activity"/>
    <property type="evidence" value="ECO:0007669"/>
    <property type="project" value="UniProtKB-EC"/>
</dbReference>
<dbReference type="GO" id="GO:0006189">
    <property type="term" value="P:'de novo' IMP biosynthetic process"/>
    <property type="evidence" value="ECO:0007669"/>
    <property type="project" value="TreeGrafter"/>
</dbReference>
<comment type="catalytic activity">
    <reaction evidence="8">
        <text>N(1)-(5-phospho-beta-D-ribosyl)glycinamide + (6R)-10-formyltetrahydrofolate = N(2)-formyl-N(1)-(5-phospho-beta-D-ribosyl)glycinamide + (6S)-5,6,7,8-tetrahydrofolate + H(+)</text>
        <dbReference type="Rhea" id="RHEA:15053"/>
        <dbReference type="ChEBI" id="CHEBI:15378"/>
        <dbReference type="ChEBI" id="CHEBI:57453"/>
        <dbReference type="ChEBI" id="CHEBI:143788"/>
        <dbReference type="ChEBI" id="CHEBI:147286"/>
        <dbReference type="ChEBI" id="CHEBI:195366"/>
        <dbReference type="EC" id="2.1.2.2"/>
    </reaction>
</comment>
<evidence type="ECO:0000256" key="1">
    <source>
        <dbReference type="ARBA" id="ARBA00005054"/>
    </source>
</evidence>
<organism evidence="10 11">
    <name type="scientific">Eiseniibacteriota bacterium</name>
    <dbReference type="NCBI Taxonomy" id="2212470"/>
    <lineage>
        <taxon>Bacteria</taxon>
        <taxon>Candidatus Eiseniibacteriota</taxon>
    </lineage>
</organism>
<dbReference type="Gene3D" id="3.40.50.170">
    <property type="entry name" value="Formyl transferase, N-terminal domain"/>
    <property type="match status" value="1"/>
</dbReference>